<dbReference type="InterPro" id="IPR036625">
    <property type="entry name" value="E3-bd_dom_sf"/>
</dbReference>
<evidence type="ECO:0000256" key="1">
    <source>
        <dbReference type="ARBA" id="ARBA00023125"/>
    </source>
</evidence>
<protein>
    <submittedName>
        <fullName evidence="5">Lsr2 family protein</fullName>
    </submittedName>
</protein>
<sequence length="113" mass="12530">MARRTHVVLEDDLDSSPAEHEVSFTFEGVSYEIDLNAEHYAELQESVAPWISHARRISGRRVTKRAGAPASAKESDGPSATEIREWAKDQGIEVSARGRVPANVRAQYEEAHS</sequence>
<dbReference type="InterPro" id="IPR024412">
    <property type="entry name" value="Lsr2_dim_dom"/>
</dbReference>
<dbReference type="Pfam" id="PF11774">
    <property type="entry name" value="Lsr2"/>
    <property type="match status" value="1"/>
</dbReference>
<dbReference type="KEGG" id="rain:Rai3103_09890"/>
<feature type="domain" description="Lsr2 dimerization" evidence="3">
    <location>
        <begin position="1"/>
        <end position="57"/>
    </location>
</feature>
<gene>
    <name evidence="5" type="ORF">Rai3103_09890</name>
</gene>
<dbReference type="Proteomes" id="UP000386847">
    <property type="component" value="Chromosome"/>
</dbReference>
<reference evidence="5 6" key="1">
    <citation type="submission" date="2019-10" db="EMBL/GenBank/DDBJ databases">
        <title>Genomic analysis of Raineyella sp. CBA3103.</title>
        <authorList>
            <person name="Roh S.W."/>
        </authorList>
    </citation>
    <scope>NUCLEOTIDE SEQUENCE [LARGE SCALE GENOMIC DNA]</scope>
    <source>
        <strain evidence="5 6">CBA3103</strain>
    </source>
</reference>
<dbReference type="GO" id="GO:0003677">
    <property type="term" value="F:DNA binding"/>
    <property type="evidence" value="ECO:0007669"/>
    <property type="project" value="UniProtKB-KW"/>
</dbReference>
<dbReference type="RefSeq" id="WP_153572466.1">
    <property type="nucleotide sequence ID" value="NZ_CP045725.1"/>
</dbReference>
<evidence type="ECO:0000313" key="5">
    <source>
        <dbReference type="EMBL" id="QGF23936.1"/>
    </source>
</evidence>
<dbReference type="GO" id="GO:0016746">
    <property type="term" value="F:acyltransferase activity"/>
    <property type="evidence" value="ECO:0007669"/>
    <property type="project" value="InterPro"/>
</dbReference>
<feature type="domain" description="Lsr2 DNA-binding" evidence="4">
    <location>
        <begin position="76"/>
        <end position="111"/>
    </location>
</feature>
<organism evidence="5 6">
    <name type="scientific">Raineyella fluvialis</name>
    <dbReference type="NCBI Taxonomy" id="2662261"/>
    <lineage>
        <taxon>Bacteria</taxon>
        <taxon>Bacillati</taxon>
        <taxon>Actinomycetota</taxon>
        <taxon>Actinomycetes</taxon>
        <taxon>Propionibacteriales</taxon>
        <taxon>Propionibacteriaceae</taxon>
        <taxon>Raineyella</taxon>
    </lineage>
</organism>
<dbReference type="InterPro" id="IPR042261">
    <property type="entry name" value="Lsr2-like_dimerization"/>
</dbReference>
<evidence type="ECO:0000259" key="3">
    <source>
        <dbReference type="Pfam" id="PF11774"/>
    </source>
</evidence>
<evidence type="ECO:0000313" key="6">
    <source>
        <dbReference type="Proteomes" id="UP000386847"/>
    </source>
</evidence>
<name>A0A5Q2FHV5_9ACTN</name>
<accession>A0A5Q2FHV5</accession>
<dbReference type="EMBL" id="CP045725">
    <property type="protein sequence ID" value="QGF23936.1"/>
    <property type="molecule type" value="Genomic_DNA"/>
</dbReference>
<dbReference type="Pfam" id="PF23359">
    <property type="entry name" value="Lsr2_DNA-bd"/>
    <property type="match status" value="1"/>
</dbReference>
<dbReference type="AlphaFoldDB" id="A0A5Q2FHV5"/>
<evidence type="ECO:0000259" key="4">
    <source>
        <dbReference type="Pfam" id="PF23359"/>
    </source>
</evidence>
<dbReference type="Gene3D" id="4.10.320.10">
    <property type="entry name" value="E3-binding domain"/>
    <property type="match status" value="1"/>
</dbReference>
<keyword evidence="1" id="KW-0238">DNA-binding</keyword>
<proteinExistence type="predicted"/>
<feature type="region of interest" description="Disordered" evidence="2">
    <location>
        <begin position="61"/>
        <end position="81"/>
    </location>
</feature>
<dbReference type="InterPro" id="IPR055370">
    <property type="entry name" value="Lsr2_DNA-bd"/>
</dbReference>
<dbReference type="Gene3D" id="3.30.60.230">
    <property type="entry name" value="Lsr2, dimerization domain"/>
    <property type="match status" value="1"/>
</dbReference>
<evidence type="ECO:0000256" key="2">
    <source>
        <dbReference type="SAM" id="MobiDB-lite"/>
    </source>
</evidence>
<keyword evidence="6" id="KW-1185">Reference proteome</keyword>